<dbReference type="PANTHER" id="PTHR42709">
    <property type="entry name" value="ALKALINE PHOSPHATASE LIKE PROTEIN"/>
    <property type="match status" value="1"/>
</dbReference>
<dbReference type="AlphaFoldDB" id="A0A1W6BVA1"/>
<dbReference type="OrthoDB" id="5419086at2"/>
<feature type="transmembrane region" description="Helical" evidence="1">
    <location>
        <begin position="85"/>
        <end position="103"/>
    </location>
</feature>
<evidence type="ECO:0000313" key="3">
    <source>
        <dbReference type="Proteomes" id="UP000192902"/>
    </source>
</evidence>
<organism evidence="2 3">
    <name type="scientific">Campylobacter cuniculorum DSM 23162 = LMG 24588</name>
    <dbReference type="NCBI Taxonomy" id="1121267"/>
    <lineage>
        <taxon>Bacteria</taxon>
        <taxon>Pseudomonadati</taxon>
        <taxon>Campylobacterota</taxon>
        <taxon>Epsilonproteobacteria</taxon>
        <taxon>Campylobacterales</taxon>
        <taxon>Campylobacteraceae</taxon>
        <taxon>Campylobacter</taxon>
    </lineage>
</organism>
<name>A0A1W6BVA1_9BACT</name>
<dbReference type="PANTHER" id="PTHR42709:SF4">
    <property type="entry name" value="INNER MEMBRANE PROTEIN YQAA"/>
    <property type="match status" value="1"/>
</dbReference>
<dbReference type="eggNOG" id="COG1238">
    <property type="taxonomic scope" value="Bacteria"/>
</dbReference>
<reference evidence="2 3" key="1">
    <citation type="submission" date="2017-04" db="EMBL/GenBank/DDBJ databases">
        <title>Complete genome sequence of the Campylobacter cuniculorum type strain LMG24588.</title>
        <authorList>
            <person name="Miller W.G."/>
            <person name="Yee E."/>
            <person name="Revez J."/>
            <person name="Bono J.L."/>
            <person name="Rossi M."/>
        </authorList>
    </citation>
    <scope>NUCLEOTIDE SEQUENCE [LARGE SCALE GENOMIC DNA]</scope>
    <source>
        <strain evidence="2 3">LMG 24588</strain>
    </source>
</reference>
<keyword evidence="1" id="KW-0472">Membrane</keyword>
<evidence type="ECO:0000256" key="1">
    <source>
        <dbReference type="SAM" id="Phobius"/>
    </source>
</evidence>
<dbReference type="RefSeq" id="WP_027305244.1">
    <property type="nucleotide sequence ID" value="NZ_CP020867.1"/>
</dbReference>
<gene>
    <name evidence="2" type="ORF">CCUN_0334</name>
</gene>
<dbReference type="InterPro" id="IPR051311">
    <property type="entry name" value="DedA_domain"/>
</dbReference>
<proteinExistence type="predicted"/>
<dbReference type="Proteomes" id="UP000192902">
    <property type="component" value="Chromosome"/>
</dbReference>
<keyword evidence="1" id="KW-1133">Transmembrane helix</keyword>
<feature type="transmembrane region" description="Helical" evidence="1">
    <location>
        <begin position="123"/>
        <end position="143"/>
    </location>
</feature>
<evidence type="ECO:0000313" key="2">
    <source>
        <dbReference type="EMBL" id="ARJ55987.1"/>
    </source>
</evidence>
<dbReference type="STRING" id="1121267.CCUN_0334"/>
<dbReference type="EMBL" id="CP020867">
    <property type="protein sequence ID" value="ARJ55987.1"/>
    <property type="molecule type" value="Genomic_DNA"/>
</dbReference>
<accession>A0A1W6BVA1</accession>
<feature type="transmembrane region" description="Helical" evidence="1">
    <location>
        <begin position="39"/>
        <end position="64"/>
    </location>
</feature>
<keyword evidence="1" id="KW-0812">Transmembrane</keyword>
<protein>
    <submittedName>
        <fullName evidence="2">Putative membrane protein, YqaA family (SNARE domain)</fullName>
    </submittedName>
</protein>
<feature type="transmembrane region" description="Helical" evidence="1">
    <location>
        <begin position="7"/>
        <end position="33"/>
    </location>
</feature>
<dbReference type="KEGG" id="ccun:CCUN_0334"/>
<sequence length="148" mass="17191">MLEHFSYGSLFMVSFLSSTLVPLASEAFVLAFIKLDFDPYIVLFIATFANTLGSLSTYFLAFLGKNYILEKYFSKSLKKLEKFRFNFYKLGAFFAFFTFLPFIGDIFALGLGFAKYPWLKSAFFIFLGKLIRYVFIIFLGNFFQIIKI</sequence>